<evidence type="ECO:0000256" key="1">
    <source>
        <dbReference type="ARBA" id="ARBA00005417"/>
    </source>
</evidence>
<reference evidence="6 7" key="1">
    <citation type="submission" date="2018-06" db="EMBL/GenBank/DDBJ databases">
        <title>Paenibacillus imtechensis sp. nov.</title>
        <authorList>
            <person name="Pinnaka A.K."/>
            <person name="Singh H."/>
            <person name="Kaur M."/>
        </authorList>
    </citation>
    <scope>NUCLEOTIDE SEQUENCE [LARGE SCALE GENOMIC DNA]</scope>
    <source>
        <strain evidence="6 7">SMB1</strain>
    </source>
</reference>
<name>A0A2W1LV82_9BACL</name>
<dbReference type="InterPro" id="IPR017871">
    <property type="entry name" value="ABC_transporter-like_CS"/>
</dbReference>
<keyword evidence="7" id="KW-1185">Reference proteome</keyword>
<dbReference type="Proteomes" id="UP000249522">
    <property type="component" value="Unassembled WGS sequence"/>
</dbReference>
<accession>A0A2W1LV82</accession>
<sequence length="309" mass="33347">MELMRVENVTKTFGTTQAVKDISFSIGEGRCVALLGPNGAGKTTTIRMLTGLLKPTSGQIRFAGANEADAFRASIGYLPQTPPLYGWMNGLEFLVHCGRASGMTAKAATTAAKELLVRVGLEQAGKRRVGGYSGGMKQRLGLAQALIHKPRLIVLDEPVSALDPVGRREVLELLRELKRETTVLFSTHVLPDAEELCDDVIIVAAGKVAVQGALPDIRREHQQPVLELQTDGSALAMSWVDRWLAAQAGKSYVVEGTRTADGFRLVVSDVPAAQRDLLQALAEADIAVRRMEFGHTSLEDLFMKAVASQ</sequence>
<dbReference type="Pfam" id="PF13732">
    <property type="entry name" value="DrrA1-3_C"/>
    <property type="match status" value="1"/>
</dbReference>
<dbReference type="AlphaFoldDB" id="A0A2W1LV82"/>
<dbReference type="Pfam" id="PF00005">
    <property type="entry name" value="ABC_tran"/>
    <property type="match status" value="1"/>
</dbReference>
<dbReference type="PROSITE" id="PS50893">
    <property type="entry name" value="ABC_TRANSPORTER_2"/>
    <property type="match status" value="1"/>
</dbReference>
<feature type="domain" description="ABC transporter" evidence="5">
    <location>
        <begin position="4"/>
        <end position="230"/>
    </location>
</feature>
<dbReference type="PROSITE" id="PS00211">
    <property type="entry name" value="ABC_TRANSPORTER_1"/>
    <property type="match status" value="1"/>
</dbReference>
<dbReference type="OrthoDB" id="9804819at2"/>
<keyword evidence="2" id="KW-0813">Transport</keyword>
<gene>
    <name evidence="6" type="ORF">DNH61_14340</name>
</gene>
<evidence type="ECO:0000256" key="4">
    <source>
        <dbReference type="ARBA" id="ARBA00022840"/>
    </source>
</evidence>
<dbReference type="SUPFAM" id="SSF52540">
    <property type="entry name" value="P-loop containing nucleoside triphosphate hydrolases"/>
    <property type="match status" value="1"/>
</dbReference>
<evidence type="ECO:0000259" key="5">
    <source>
        <dbReference type="PROSITE" id="PS50893"/>
    </source>
</evidence>
<comment type="similarity">
    <text evidence="1">Belongs to the ABC transporter superfamily.</text>
</comment>
<dbReference type="PANTHER" id="PTHR43335">
    <property type="entry name" value="ABC TRANSPORTER, ATP-BINDING PROTEIN"/>
    <property type="match status" value="1"/>
</dbReference>
<proteinExistence type="inferred from homology"/>
<evidence type="ECO:0000256" key="3">
    <source>
        <dbReference type="ARBA" id="ARBA00022741"/>
    </source>
</evidence>
<dbReference type="CDD" id="cd03230">
    <property type="entry name" value="ABC_DR_subfamily_A"/>
    <property type="match status" value="1"/>
</dbReference>
<dbReference type="SMART" id="SM00382">
    <property type="entry name" value="AAA"/>
    <property type="match status" value="1"/>
</dbReference>
<dbReference type="GO" id="GO:0005524">
    <property type="term" value="F:ATP binding"/>
    <property type="evidence" value="ECO:0007669"/>
    <property type="project" value="UniProtKB-KW"/>
</dbReference>
<dbReference type="InterPro" id="IPR003439">
    <property type="entry name" value="ABC_transporter-like_ATP-bd"/>
</dbReference>
<keyword evidence="4 6" id="KW-0067">ATP-binding</keyword>
<organism evidence="6 7">
    <name type="scientific">Paenibacillus sambharensis</name>
    <dbReference type="NCBI Taxonomy" id="1803190"/>
    <lineage>
        <taxon>Bacteria</taxon>
        <taxon>Bacillati</taxon>
        <taxon>Bacillota</taxon>
        <taxon>Bacilli</taxon>
        <taxon>Bacillales</taxon>
        <taxon>Paenibacillaceae</taxon>
        <taxon>Paenibacillus</taxon>
    </lineage>
</organism>
<evidence type="ECO:0000313" key="6">
    <source>
        <dbReference type="EMBL" id="PZD95691.1"/>
    </source>
</evidence>
<dbReference type="RefSeq" id="WP_111147321.1">
    <property type="nucleotide sequence ID" value="NZ_QKRB01000044.1"/>
</dbReference>
<dbReference type="Gene3D" id="3.40.50.300">
    <property type="entry name" value="P-loop containing nucleotide triphosphate hydrolases"/>
    <property type="match status" value="1"/>
</dbReference>
<dbReference type="EMBL" id="QKRB01000044">
    <property type="protein sequence ID" value="PZD95691.1"/>
    <property type="molecule type" value="Genomic_DNA"/>
</dbReference>
<comment type="caution">
    <text evidence="6">The sequence shown here is derived from an EMBL/GenBank/DDBJ whole genome shotgun (WGS) entry which is preliminary data.</text>
</comment>
<dbReference type="GO" id="GO:0016887">
    <property type="term" value="F:ATP hydrolysis activity"/>
    <property type="evidence" value="ECO:0007669"/>
    <property type="project" value="InterPro"/>
</dbReference>
<dbReference type="InterPro" id="IPR025302">
    <property type="entry name" value="DrrA1/2-like_C"/>
</dbReference>
<dbReference type="PANTHER" id="PTHR43335:SF11">
    <property type="entry name" value="ABC TRANSPORTER RELATED"/>
    <property type="match status" value="1"/>
</dbReference>
<evidence type="ECO:0000256" key="2">
    <source>
        <dbReference type="ARBA" id="ARBA00022448"/>
    </source>
</evidence>
<dbReference type="InterPro" id="IPR003593">
    <property type="entry name" value="AAA+_ATPase"/>
</dbReference>
<keyword evidence="3" id="KW-0547">Nucleotide-binding</keyword>
<protein>
    <submittedName>
        <fullName evidence="6">ABC transporter ATP-binding protein</fullName>
    </submittedName>
</protein>
<evidence type="ECO:0000313" key="7">
    <source>
        <dbReference type="Proteomes" id="UP000249522"/>
    </source>
</evidence>
<dbReference type="InterPro" id="IPR027417">
    <property type="entry name" value="P-loop_NTPase"/>
</dbReference>